<evidence type="ECO:0000313" key="3">
    <source>
        <dbReference type="EMBL" id="AZP15529.1"/>
    </source>
</evidence>
<gene>
    <name evidence="3" type="ORF">EJC51_05105</name>
</gene>
<organism evidence="3 4">
    <name type="scientific">Streptomyces aquilus</name>
    <dbReference type="NCBI Taxonomy" id="2548456"/>
    <lineage>
        <taxon>Bacteria</taxon>
        <taxon>Bacillati</taxon>
        <taxon>Actinomycetota</taxon>
        <taxon>Actinomycetes</taxon>
        <taxon>Kitasatosporales</taxon>
        <taxon>Streptomycetaceae</taxon>
        <taxon>Streptomyces</taxon>
    </lineage>
</organism>
<dbReference type="Pfam" id="PF13424">
    <property type="entry name" value="TPR_12"/>
    <property type="match status" value="1"/>
</dbReference>
<name>A0A3Q9BVN3_9ACTN</name>
<dbReference type="Pfam" id="PF12770">
    <property type="entry name" value="CHAT"/>
    <property type="match status" value="1"/>
</dbReference>
<protein>
    <submittedName>
        <fullName evidence="3">CHAT domain-containing protein</fullName>
    </submittedName>
</protein>
<feature type="repeat" description="TPR" evidence="1">
    <location>
        <begin position="350"/>
        <end position="383"/>
    </location>
</feature>
<dbReference type="Proteomes" id="UP000280197">
    <property type="component" value="Chromosome"/>
</dbReference>
<dbReference type="InterPro" id="IPR024983">
    <property type="entry name" value="CHAT_dom"/>
</dbReference>
<reference evidence="3 4" key="1">
    <citation type="submission" date="2018-12" db="EMBL/GenBank/DDBJ databases">
        <authorList>
            <person name="Li K."/>
        </authorList>
    </citation>
    <scope>NUCLEOTIDE SEQUENCE [LARGE SCALE GENOMIC DNA]</scope>
    <source>
        <strain evidence="4">CR22</strain>
    </source>
</reference>
<dbReference type="Gene3D" id="1.25.40.10">
    <property type="entry name" value="Tetratricopeptide repeat domain"/>
    <property type="match status" value="1"/>
</dbReference>
<dbReference type="InterPro" id="IPR011990">
    <property type="entry name" value="TPR-like_helical_dom_sf"/>
</dbReference>
<evidence type="ECO:0000259" key="2">
    <source>
        <dbReference type="Pfam" id="PF12770"/>
    </source>
</evidence>
<dbReference type="InterPro" id="IPR019734">
    <property type="entry name" value="TPR_rpt"/>
</dbReference>
<dbReference type="PROSITE" id="PS50005">
    <property type="entry name" value="TPR"/>
    <property type="match status" value="1"/>
</dbReference>
<keyword evidence="4" id="KW-1185">Reference proteome</keyword>
<evidence type="ECO:0000256" key="1">
    <source>
        <dbReference type="PROSITE-ProRule" id="PRU00339"/>
    </source>
</evidence>
<dbReference type="KEGG" id="saqu:EJC51_05105"/>
<dbReference type="SMART" id="SM00028">
    <property type="entry name" value="TPR"/>
    <property type="match status" value="4"/>
</dbReference>
<proteinExistence type="predicted"/>
<accession>A0A3Q9BVN3</accession>
<keyword evidence="1" id="KW-0802">TPR repeat</keyword>
<feature type="domain" description="CHAT" evidence="2">
    <location>
        <begin position="718"/>
        <end position="986"/>
    </location>
</feature>
<sequence>MTTTDHVLERLMLLDQLQHLPAFLEAELPFDGAQLLAGLRSRAADAELSGRRAEADFLRALIPHVEAAMPRSARAGAQAPTTPRDLLDRLLAFDSPLDQYLCARRHPELAAAAPSLLQSWFGAARHSETDRHAAACAVIGVIWGGPEARVLGRLFWSVVLRRRGATGAARRHLDRAEPDSLASGVKVRLQWLGARMGLAEASGQLEEAVRRAKEGLIVAEAHGQTPAAQAFHRTLAGCLRSLGRTGPALSHVDSALAMLPDHSPLADLRSELLNLRGLIHEDQGEYDLGAADYGAASAEAQRAGDERRRFTAETNRAASLWKAGRVREALRAFEHLLAQARRQQRVGSVSATLNNMGQLRLEMGDAAGARECFRDAINARPTLPQGDRSEIISLFGLGDASAALGDNETAEVLYTLALTTGVTAGHYEDAIADYALRGQKGENKDRAAYLGALVDAYEQSSWPARPFVGSQLAHEIIVDGRHEDGRRMLLDLLEEASTRAPDSLACLHLRTRFAAELAGALGDPRSALAEFQHARRHVQQLLTRAQIPERRAELISEHFSVYEGLLALLVGNPDGLGLDPREAWRLAFDLHEEAKAPTTLARLSSAPLRSDEVEALLAEVAPPAGMTFVSFFCGSEYTYCFIIGTNADLRATRVRVGRGELQDAAEQLRRIFNGDPKCFPPLAPLRPRSPQRRSITFLDALGPRLTAFVEFTQPQTLICASPHGPLHLLPLHALPMADGTRLVERNCVTYCPSLSSLAPALRRISPLPRDGRALFVGVAAQEDPNPALFQTDGALLEAAGWNVTRFTGTDAQPSVVLQALDTVDVAHFTCHGYTDPVNPLESGLVLSPHGTRVPPTKHVRRLSVAQRSDTLLRPSQLLDLESLPALLTLRACSSAWQAEMNRGDEFAGLTRVLLQVGARSVLSTLWNVDQESSGRFVSALYARIHADPGSSLWTCYWHAQKELLGDTDAPWLAHPYHFAPMVLHGDWR</sequence>
<evidence type="ECO:0000313" key="4">
    <source>
        <dbReference type="Proteomes" id="UP000280197"/>
    </source>
</evidence>
<dbReference type="SUPFAM" id="SSF48452">
    <property type="entry name" value="TPR-like"/>
    <property type="match status" value="2"/>
</dbReference>
<dbReference type="AlphaFoldDB" id="A0A3Q9BVN3"/>
<dbReference type="EMBL" id="CP034463">
    <property type="protein sequence ID" value="AZP15529.1"/>
    <property type="molecule type" value="Genomic_DNA"/>
</dbReference>
<dbReference type="PANTHER" id="PTHR10098">
    <property type="entry name" value="RAPSYN-RELATED"/>
    <property type="match status" value="1"/>
</dbReference>
<dbReference type="RefSeq" id="WP_126269908.1">
    <property type="nucleotide sequence ID" value="NZ_CP034463.1"/>
</dbReference>
<dbReference type="PANTHER" id="PTHR10098:SF108">
    <property type="entry name" value="TETRATRICOPEPTIDE REPEAT PROTEIN 28"/>
    <property type="match status" value="1"/>
</dbReference>